<proteinExistence type="predicted"/>
<evidence type="ECO:0000313" key="3">
    <source>
        <dbReference type="Proteomes" id="UP001496627"/>
    </source>
</evidence>
<dbReference type="Pfam" id="PF05016">
    <property type="entry name" value="ParE_toxin"/>
    <property type="match status" value="1"/>
</dbReference>
<keyword evidence="1" id="KW-1277">Toxin-antitoxin system</keyword>
<protein>
    <submittedName>
        <fullName evidence="2">Type II toxin-antitoxin system RelE/ParE family toxin</fullName>
    </submittedName>
</protein>
<dbReference type="RefSeq" id="WP_037157763.1">
    <property type="nucleotide sequence ID" value="NZ_JBEAAL010000019.1"/>
</dbReference>
<name>A0ABV0M719_9HYPH</name>
<gene>
    <name evidence="2" type="ORF">ABK249_22315</name>
</gene>
<accession>A0ABV0M719</accession>
<organism evidence="2 3">
    <name type="scientific">Neorhizobium phenanthreniclasticum</name>
    <dbReference type="NCBI Taxonomy" id="3157917"/>
    <lineage>
        <taxon>Bacteria</taxon>
        <taxon>Pseudomonadati</taxon>
        <taxon>Pseudomonadota</taxon>
        <taxon>Alphaproteobacteria</taxon>
        <taxon>Hyphomicrobiales</taxon>
        <taxon>Rhizobiaceae</taxon>
        <taxon>Rhizobium/Agrobacterium group</taxon>
        <taxon>Neorhizobium</taxon>
    </lineage>
</organism>
<keyword evidence="3" id="KW-1185">Reference proteome</keyword>
<evidence type="ECO:0000313" key="2">
    <source>
        <dbReference type="EMBL" id="MEQ1407662.1"/>
    </source>
</evidence>
<dbReference type="EMBL" id="JBEAAL010000019">
    <property type="protein sequence ID" value="MEQ1407662.1"/>
    <property type="molecule type" value="Genomic_DNA"/>
</dbReference>
<evidence type="ECO:0000256" key="1">
    <source>
        <dbReference type="ARBA" id="ARBA00022649"/>
    </source>
</evidence>
<dbReference type="InterPro" id="IPR007712">
    <property type="entry name" value="RelE/ParE_toxin"/>
</dbReference>
<reference evidence="2 3" key="1">
    <citation type="submission" date="2024-05" db="EMBL/GenBank/DDBJ databases">
        <title>Neorhizobium sp. Rsf11, a plant growth promoting and heavy metal resistant PAH-degrader.</title>
        <authorList>
            <person name="Golubev S.N."/>
            <person name="Muratova A.Y."/>
            <person name="Markelova M.I."/>
        </authorList>
    </citation>
    <scope>NUCLEOTIDE SEQUENCE [LARGE SCALE GENOMIC DNA]</scope>
    <source>
        <strain evidence="2 3">Rsf11</strain>
    </source>
</reference>
<comment type="caution">
    <text evidence="2">The sequence shown here is derived from an EMBL/GenBank/DDBJ whole genome shotgun (WGS) entry which is preliminary data.</text>
</comment>
<dbReference type="Proteomes" id="UP001496627">
    <property type="component" value="Unassembled WGS sequence"/>
</dbReference>
<dbReference type="Gene3D" id="3.30.2310.20">
    <property type="entry name" value="RelE-like"/>
    <property type="match status" value="1"/>
</dbReference>
<dbReference type="InterPro" id="IPR035093">
    <property type="entry name" value="RelE/ParE_toxin_dom_sf"/>
</dbReference>
<sequence length="107" mass="12361">MTYTVIFSFEARMDLADLFDYLAEKAGEDFAQAYIRKIIDHCHRFDMFPRRGTLRDDIEPGLRLVGYRRRATIAFRVEEHTVTIARILYGGKSLGGPDDAEEDDDLL</sequence>